<sequence length="85" mass="9622">MRHLFPLMKHMLCSQYINQDDEDYKLGDINNVLKGRVVVSLDNVEAKLEVNNVLMENVVVDGVGVEPHQTIVSIKPNQSFFPKLG</sequence>
<evidence type="ECO:0000313" key="1">
    <source>
        <dbReference type="EMBL" id="WMV21822.1"/>
    </source>
</evidence>
<dbReference type="EMBL" id="CP133614">
    <property type="protein sequence ID" value="WMV21822.1"/>
    <property type="molecule type" value="Genomic_DNA"/>
</dbReference>
<accession>A0AAF0QDM1</accession>
<keyword evidence="2" id="KW-1185">Reference proteome</keyword>
<protein>
    <submittedName>
        <fullName evidence="1">Uncharacterized protein</fullName>
    </submittedName>
</protein>
<reference evidence="1" key="1">
    <citation type="submission" date="2023-08" db="EMBL/GenBank/DDBJ databases">
        <title>A de novo genome assembly of Solanum verrucosum Schlechtendal, a Mexican diploid species geographically isolated from the other diploid A-genome species in potato relatives.</title>
        <authorList>
            <person name="Hosaka K."/>
        </authorList>
    </citation>
    <scope>NUCLEOTIDE SEQUENCE</scope>
    <source>
        <tissue evidence="1">Young leaves</tissue>
    </source>
</reference>
<name>A0AAF0QDM1_SOLVR</name>
<evidence type="ECO:0000313" key="2">
    <source>
        <dbReference type="Proteomes" id="UP001234989"/>
    </source>
</evidence>
<dbReference type="Proteomes" id="UP001234989">
    <property type="component" value="Chromosome 3"/>
</dbReference>
<proteinExistence type="predicted"/>
<organism evidence="1 2">
    <name type="scientific">Solanum verrucosum</name>
    <dbReference type="NCBI Taxonomy" id="315347"/>
    <lineage>
        <taxon>Eukaryota</taxon>
        <taxon>Viridiplantae</taxon>
        <taxon>Streptophyta</taxon>
        <taxon>Embryophyta</taxon>
        <taxon>Tracheophyta</taxon>
        <taxon>Spermatophyta</taxon>
        <taxon>Magnoliopsida</taxon>
        <taxon>eudicotyledons</taxon>
        <taxon>Gunneridae</taxon>
        <taxon>Pentapetalae</taxon>
        <taxon>asterids</taxon>
        <taxon>lamiids</taxon>
        <taxon>Solanales</taxon>
        <taxon>Solanaceae</taxon>
        <taxon>Solanoideae</taxon>
        <taxon>Solaneae</taxon>
        <taxon>Solanum</taxon>
    </lineage>
</organism>
<gene>
    <name evidence="1" type="ORF">MTR67_015207</name>
</gene>
<dbReference type="AlphaFoldDB" id="A0AAF0QDM1"/>